<proteinExistence type="predicted"/>
<protein>
    <submittedName>
        <fullName evidence="2">Alternative protein DMWD</fullName>
    </submittedName>
</protein>
<dbReference type="EMBL" id="HF583792">
    <property type="protein sequence ID" value="CCQ43289.1"/>
    <property type="molecule type" value="Genomic_DNA"/>
</dbReference>
<evidence type="ECO:0000313" key="2">
    <source>
        <dbReference type="EMBL" id="CCQ43289.1"/>
    </source>
</evidence>
<reference evidence="2" key="1">
    <citation type="journal article" date="2013" name="PLoS ONE">
        <title>Direct detection of alternative open reading frames translation products in human significantly expands the proteome.</title>
        <authorList>
            <person name="Vanderperre B."/>
            <person name="Lucier J.-F."/>
            <person name="Motard J."/>
            <person name="Tremblay G."/>
            <person name="Vanderperre S."/>
            <person name="Wisztorski M."/>
            <person name="Salzet M."/>
            <person name="Boisvert F.-M."/>
            <person name="Roucou X."/>
        </authorList>
    </citation>
    <scope>NUCLEOTIDE SEQUENCE</scope>
</reference>
<name>L8E855_HUMAN</name>
<feature type="region of interest" description="Disordered" evidence="1">
    <location>
        <begin position="49"/>
        <end position="85"/>
    </location>
</feature>
<feature type="compositionally biased region" description="Basic and acidic residues" evidence="1">
    <location>
        <begin position="74"/>
        <end position="85"/>
    </location>
</feature>
<gene>
    <name evidence="2" type="primary">DMWD</name>
</gene>
<dbReference type="OrthoDB" id="3367at2759"/>
<dbReference type="AlphaFoldDB" id="L8E855"/>
<organism evidence="2">
    <name type="scientific">Homo sapiens</name>
    <name type="common">Human</name>
    <dbReference type="NCBI Taxonomy" id="9606"/>
    <lineage>
        <taxon>Eukaryota</taxon>
        <taxon>Metazoa</taxon>
        <taxon>Chordata</taxon>
        <taxon>Craniata</taxon>
        <taxon>Vertebrata</taxon>
        <taxon>Euteleostomi</taxon>
        <taxon>Mammalia</taxon>
        <taxon>Eutheria</taxon>
        <taxon>Euarchontoglires</taxon>
        <taxon>Primates</taxon>
        <taxon>Haplorrhini</taxon>
        <taxon>Catarrhini</taxon>
        <taxon>Hominidae</taxon>
        <taxon>Homo</taxon>
    </lineage>
</organism>
<evidence type="ECO:0000256" key="1">
    <source>
        <dbReference type="SAM" id="MobiDB-lite"/>
    </source>
</evidence>
<sequence>MEAPQVPPCPAGPLIYTKVPCFLSGSVPFGGDDVEDLCVYSVVLGSPLSPEEECRPAPSPAPPTPFHSRKSRSPGRERTCESHNW</sequence>
<accession>L8E855</accession>